<name>A0A8J2JQF4_9HEXA</name>
<gene>
    <name evidence="1" type="ORF">AFUS01_LOCUS13378</name>
</gene>
<protein>
    <submittedName>
        <fullName evidence="1">Uncharacterized protein</fullName>
    </submittedName>
</protein>
<dbReference type="AlphaFoldDB" id="A0A8J2JQF4"/>
<sequence>MSIRSEQLISKAKGSDSTASASDQLFCFMHANDLVCNVMSTVPITCKRYLHGDGKHHSLQYSLQQRRPF</sequence>
<dbReference type="EMBL" id="CAJVCH010108889">
    <property type="protein sequence ID" value="CAG7724346.1"/>
    <property type="molecule type" value="Genomic_DNA"/>
</dbReference>
<evidence type="ECO:0000313" key="2">
    <source>
        <dbReference type="Proteomes" id="UP000708208"/>
    </source>
</evidence>
<organism evidence="1 2">
    <name type="scientific">Allacma fusca</name>
    <dbReference type="NCBI Taxonomy" id="39272"/>
    <lineage>
        <taxon>Eukaryota</taxon>
        <taxon>Metazoa</taxon>
        <taxon>Ecdysozoa</taxon>
        <taxon>Arthropoda</taxon>
        <taxon>Hexapoda</taxon>
        <taxon>Collembola</taxon>
        <taxon>Symphypleona</taxon>
        <taxon>Sminthuridae</taxon>
        <taxon>Allacma</taxon>
    </lineage>
</organism>
<keyword evidence="2" id="KW-1185">Reference proteome</keyword>
<accession>A0A8J2JQF4</accession>
<dbReference type="Proteomes" id="UP000708208">
    <property type="component" value="Unassembled WGS sequence"/>
</dbReference>
<comment type="caution">
    <text evidence="1">The sequence shown here is derived from an EMBL/GenBank/DDBJ whole genome shotgun (WGS) entry which is preliminary data.</text>
</comment>
<proteinExistence type="predicted"/>
<reference evidence="1" key="1">
    <citation type="submission" date="2021-06" db="EMBL/GenBank/DDBJ databases">
        <authorList>
            <person name="Hodson N. C."/>
            <person name="Mongue J. A."/>
            <person name="Jaron S. K."/>
        </authorList>
    </citation>
    <scope>NUCLEOTIDE SEQUENCE</scope>
</reference>
<evidence type="ECO:0000313" key="1">
    <source>
        <dbReference type="EMBL" id="CAG7724346.1"/>
    </source>
</evidence>